<sequence length="107" mass="11749">MKLAAVFIASFLFPVFAYGQTSLKECFAQHNQCVANCFELDSEGSQASCIAQCAGAEATCAGEIGLESTKPFIRKKTEQLEQLLEDFFGDILPQDEPTPEFKNQSET</sequence>
<reference evidence="2" key="2">
    <citation type="submission" date="2020-09" db="EMBL/GenBank/DDBJ databases">
        <authorList>
            <person name="Sun Q."/>
            <person name="Zhou Y."/>
        </authorList>
    </citation>
    <scope>NUCLEOTIDE SEQUENCE</scope>
    <source>
        <strain evidence="2">CGMCC 1.15254</strain>
    </source>
</reference>
<evidence type="ECO:0000256" key="1">
    <source>
        <dbReference type="SAM" id="SignalP"/>
    </source>
</evidence>
<evidence type="ECO:0000313" key="3">
    <source>
        <dbReference type="Proteomes" id="UP000632498"/>
    </source>
</evidence>
<gene>
    <name evidence="2" type="ORF">GCM10011332_17240</name>
</gene>
<evidence type="ECO:0000313" key="2">
    <source>
        <dbReference type="EMBL" id="GGF63780.1"/>
    </source>
</evidence>
<keyword evidence="3" id="KW-1185">Reference proteome</keyword>
<protein>
    <submittedName>
        <fullName evidence="2">Uncharacterized protein</fullName>
    </submittedName>
</protein>
<dbReference type="EMBL" id="BMHV01000010">
    <property type="protein sequence ID" value="GGF63780.1"/>
    <property type="molecule type" value="Genomic_DNA"/>
</dbReference>
<reference evidence="2" key="1">
    <citation type="journal article" date="2014" name="Int. J. Syst. Evol. Microbiol.">
        <title>Complete genome sequence of Corynebacterium casei LMG S-19264T (=DSM 44701T), isolated from a smear-ripened cheese.</title>
        <authorList>
            <consortium name="US DOE Joint Genome Institute (JGI-PGF)"/>
            <person name="Walter F."/>
            <person name="Albersmeier A."/>
            <person name="Kalinowski J."/>
            <person name="Ruckert C."/>
        </authorList>
    </citation>
    <scope>NUCLEOTIDE SEQUENCE</scope>
    <source>
        <strain evidence="2">CGMCC 1.15254</strain>
    </source>
</reference>
<feature type="signal peptide" evidence="1">
    <location>
        <begin position="1"/>
        <end position="17"/>
    </location>
</feature>
<organism evidence="2 3">
    <name type="scientific">Terasakiella brassicae</name>
    <dbReference type="NCBI Taxonomy" id="1634917"/>
    <lineage>
        <taxon>Bacteria</taxon>
        <taxon>Pseudomonadati</taxon>
        <taxon>Pseudomonadota</taxon>
        <taxon>Alphaproteobacteria</taxon>
        <taxon>Rhodospirillales</taxon>
        <taxon>Terasakiellaceae</taxon>
        <taxon>Terasakiella</taxon>
    </lineage>
</organism>
<dbReference type="AlphaFoldDB" id="A0A917BYP0"/>
<accession>A0A917BYP0</accession>
<dbReference type="RefSeq" id="WP_188663881.1">
    <property type="nucleotide sequence ID" value="NZ_BMHV01000010.1"/>
</dbReference>
<name>A0A917BYP0_9PROT</name>
<keyword evidence="1" id="KW-0732">Signal</keyword>
<feature type="chain" id="PRO_5037332679" evidence="1">
    <location>
        <begin position="18"/>
        <end position="107"/>
    </location>
</feature>
<dbReference type="Proteomes" id="UP000632498">
    <property type="component" value="Unassembled WGS sequence"/>
</dbReference>
<proteinExistence type="predicted"/>
<comment type="caution">
    <text evidence="2">The sequence shown here is derived from an EMBL/GenBank/DDBJ whole genome shotgun (WGS) entry which is preliminary data.</text>
</comment>